<dbReference type="Gene3D" id="3.30.1380.20">
    <property type="entry name" value="Trafficking protein particle complex subunit 3"/>
    <property type="match status" value="1"/>
</dbReference>
<sequence length="162" mass="18501">MMEEHCDGVRQSFEFLFYEIIKYFTNQTKHLSDGHTTAMHLIENMGYRIGQRSIESPRFTSEIEVVKFICRGYWSHLFQKDISTLKTNNADVYVLIDSEFPYLTRIEPSQLYSPNVEMILAFACGLLRGGLSSLGVSCIVNAEIPRIPTCNLSFHCPGVTSF</sequence>
<reference evidence="3" key="2">
    <citation type="submission" date="2015-11" db="EMBL/GenBank/DDBJ databases">
        <authorList>
            <person name="Zhang Y."/>
            <person name="Guo Z."/>
        </authorList>
    </citation>
    <scope>NUCLEOTIDE SEQUENCE</scope>
</reference>
<dbReference type="GO" id="GO:0005801">
    <property type="term" value="C:cis-Golgi network"/>
    <property type="evidence" value="ECO:0007669"/>
    <property type="project" value="TreeGrafter"/>
</dbReference>
<comment type="similarity">
    <text evidence="2">Belongs to the TRAPP small subunits family. BET3 subfamily.</text>
</comment>
<dbReference type="GO" id="GO:0030008">
    <property type="term" value="C:TRAPP complex"/>
    <property type="evidence" value="ECO:0007669"/>
    <property type="project" value="TreeGrafter"/>
</dbReference>
<evidence type="ECO:0000313" key="3">
    <source>
        <dbReference type="EMBL" id="CDI97704.1"/>
    </source>
</evidence>
<dbReference type="InterPro" id="IPR007194">
    <property type="entry name" value="TRAPP_component"/>
</dbReference>
<evidence type="ECO:0000256" key="1">
    <source>
        <dbReference type="ARBA" id="ARBA00004222"/>
    </source>
</evidence>
<protein>
    <submittedName>
        <fullName evidence="3">Trafficking protein particle complex subunit 6b</fullName>
    </submittedName>
</protein>
<gene>
    <name evidence="3" type="ORF">EmuJ_000149900</name>
</gene>
<dbReference type="PANTHER" id="PTHR12817">
    <property type="entry name" value="TRAFFICKING PROTEIN PARTICLE COMPLEX SUBUNIT 6B"/>
    <property type="match status" value="1"/>
</dbReference>
<dbReference type="GO" id="GO:0005802">
    <property type="term" value="C:trans-Golgi network"/>
    <property type="evidence" value="ECO:0007669"/>
    <property type="project" value="TreeGrafter"/>
</dbReference>
<dbReference type="AlphaFoldDB" id="A0A087VZS6"/>
<dbReference type="STRING" id="6211.A0A087VZS6"/>
<keyword evidence="4" id="KW-1185">Reference proteome</keyword>
<comment type="subcellular location">
    <subcellularLocation>
        <location evidence="1">Golgi apparatus</location>
        <location evidence="1">cis-Golgi network</location>
    </subcellularLocation>
</comment>
<dbReference type="OrthoDB" id="941624at2759"/>
<dbReference type="SUPFAM" id="SSF111126">
    <property type="entry name" value="Ligand-binding domain in the NO signalling and Golgi transport"/>
    <property type="match status" value="1"/>
</dbReference>
<dbReference type="CDD" id="cd14944">
    <property type="entry name" value="TRAPPC6A_Trs33"/>
    <property type="match status" value="1"/>
</dbReference>
<organism evidence="3 4">
    <name type="scientific">Echinococcus multilocularis</name>
    <name type="common">Fox tapeworm</name>
    <dbReference type="NCBI Taxonomy" id="6211"/>
    <lineage>
        <taxon>Eukaryota</taxon>
        <taxon>Metazoa</taxon>
        <taxon>Spiralia</taxon>
        <taxon>Lophotrochozoa</taxon>
        <taxon>Platyhelminthes</taxon>
        <taxon>Cestoda</taxon>
        <taxon>Eucestoda</taxon>
        <taxon>Cyclophyllidea</taxon>
        <taxon>Taeniidae</taxon>
        <taxon>Echinococcus</taxon>
    </lineage>
</organism>
<dbReference type="InterPro" id="IPR037992">
    <property type="entry name" value="TRAPPC6/Trs33"/>
</dbReference>
<evidence type="ECO:0000313" key="4">
    <source>
        <dbReference type="Proteomes" id="UP000017246"/>
    </source>
</evidence>
<dbReference type="Proteomes" id="UP000017246">
    <property type="component" value="Unassembled WGS sequence"/>
</dbReference>
<name>A0A087VZS6_ECHMU</name>
<dbReference type="Pfam" id="PF04051">
    <property type="entry name" value="TRAPP"/>
    <property type="match status" value="1"/>
</dbReference>
<dbReference type="PANTHER" id="PTHR12817:SF0">
    <property type="entry name" value="GEO08327P1"/>
    <property type="match status" value="1"/>
</dbReference>
<evidence type="ECO:0000256" key="2">
    <source>
        <dbReference type="ARBA" id="ARBA00006218"/>
    </source>
</evidence>
<dbReference type="eggNOG" id="KOG3316">
    <property type="taxonomic scope" value="Eukaryota"/>
</dbReference>
<dbReference type="InterPro" id="IPR024096">
    <property type="entry name" value="NO_sig/Golgi_transp_ligand-bd"/>
</dbReference>
<proteinExistence type="inferred from homology"/>
<dbReference type="OMA" id="SCGMVRG"/>
<reference evidence="3" key="1">
    <citation type="journal article" date="2013" name="Nature">
        <title>The genomes of four tapeworm species reveal adaptations to parasitism.</title>
        <authorList>
            <person name="Tsai I.J."/>
            <person name="Zarowiecki M."/>
            <person name="Holroyd N."/>
            <person name="Garciarrubio A."/>
            <person name="Sanchez-Flores A."/>
            <person name="Brooks K.L."/>
            <person name="Tracey A."/>
            <person name="Bobes R.J."/>
            <person name="Fragoso G."/>
            <person name="Sciutto E."/>
            <person name="Aslett M."/>
            <person name="Beasley H."/>
            <person name="Bennett H.M."/>
            <person name="Cai J."/>
            <person name="Camicia F."/>
            <person name="Clark R."/>
            <person name="Cucher M."/>
            <person name="De Silva N."/>
            <person name="Day T.A."/>
            <person name="Deplazes P."/>
            <person name="Estrada K."/>
            <person name="Fernandez C."/>
            <person name="Holland P.W."/>
            <person name="Hou J."/>
            <person name="Hu S."/>
            <person name="Huckvale T."/>
            <person name="Hung S.S."/>
            <person name="Kamenetzky L."/>
            <person name="Keane J.A."/>
            <person name="Kiss F."/>
            <person name="Koziol U."/>
            <person name="Lambert O."/>
            <person name="Liu K."/>
            <person name="Luo X."/>
            <person name="Luo Y."/>
            <person name="Macchiaroli N."/>
            <person name="Nichol S."/>
            <person name="Paps J."/>
            <person name="Parkinson J."/>
            <person name="Pouchkina-Stantcheva N."/>
            <person name="Riddiford N."/>
            <person name="Rosenzvit M."/>
            <person name="Salinas G."/>
            <person name="Wasmuth J.D."/>
            <person name="Zamanian M."/>
            <person name="Zheng Y."/>
            <person name="Cai X."/>
            <person name="Soberon X."/>
            <person name="Olson P.D."/>
            <person name="Laclette J.P."/>
            <person name="Brehm K."/>
            <person name="Berriman M."/>
            <person name="Garciarrubio A."/>
            <person name="Bobes R.J."/>
            <person name="Fragoso G."/>
            <person name="Sanchez-Flores A."/>
            <person name="Estrada K."/>
            <person name="Cevallos M.A."/>
            <person name="Morett E."/>
            <person name="Gonzalez V."/>
            <person name="Portillo T."/>
            <person name="Ochoa-Leyva A."/>
            <person name="Jose M.V."/>
            <person name="Sciutto E."/>
            <person name="Landa A."/>
            <person name="Jimenez L."/>
            <person name="Valdes V."/>
            <person name="Carrero J.C."/>
            <person name="Larralde C."/>
            <person name="Morales-Montor J."/>
            <person name="Limon-Lason J."/>
            <person name="Soberon X."/>
            <person name="Laclette J.P."/>
        </authorList>
    </citation>
    <scope>NUCLEOTIDE SEQUENCE [LARGE SCALE GENOMIC DNA]</scope>
</reference>
<dbReference type="GO" id="GO:0006888">
    <property type="term" value="P:endoplasmic reticulum to Golgi vesicle-mediated transport"/>
    <property type="evidence" value="ECO:0007669"/>
    <property type="project" value="TreeGrafter"/>
</dbReference>
<dbReference type="EMBL" id="LN902844">
    <property type="protein sequence ID" value="CDI97704.1"/>
    <property type="molecule type" value="Genomic_DNA"/>
</dbReference>
<accession>A0A087VZS6</accession>